<dbReference type="AlphaFoldDB" id="A0AAV7RS35"/>
<dbReference type="Proteomes" id="UP001066276">
    <property type="component" value="Chromosome 5"/>
</dbReference>
<organism evidence="1 2">
    <name type="scientific">Pleurodeles waltl</name>
    <name type="common">Iberian ribbed newt</name>
    <dbReference type="NCBI Taxonomy" id="8319"/>
    <lineage>
        <taxon>Eukaryota</taxon>
        <taxon>Metazoa</taxon>
        <taxon>Chordata</taxon>
        <taxon>Craniata</taxon>
        <taxon>Vertebrata</taxon>
        <taxon>Euteleostomi</taxon>
        <taxon>Amphibia</taxon>
        <taxon>Batrachia</taxon>
        <taxon>Caudata</taxon>
        <taxon>Salamandroidea</taxon>
        <taxon>Salamandridae</taxon>
        <taxon>Pleurodelinae</taxon>
        <taxon>Pleurodeles</taxon>
    </lineage>
</organism>
<gene>
    <name evidence="1" type="ORF">NDU88_008353</name>
</gene>
<evidence type="ECO:0000313" key="1">
    <source>
        <dbReference type="EMBL" id="KAJ1155624.1"/>
    </source>
</evidence>
<reference evidence="1" key="1">
    <citation type="journal article" date="2022" name="bioRxiv">
        <title>Sequencing and chromosome-scale assembly of the giantPleurodeles waltlgenome.</title>
        <authorList>
            <person name="Brown T."/>
            <person name="Elewa A."/>
            <person name="Iarovenko S."/>
            <person name="Subramanian E."/>
            <person name="Araus A.J."/>
            <person name="Petzold A."/>
            <person name="Susuki M."/>
            <person name="Suzuki K.-i.T."/>
            <person name="Hayashi T."/>
            <person name="Toyoda A."/>
            <person name="Oliveira C."/>
            <person name="Osipova E."/>
            <person name="Leigh N.D."/>
            <person name="Simon A."/>
            <person name="Yun M.H."/>
        </authorList>
    </citation>
    <scope>NUCLEOTIDE SEQUENCE</scope>
    <source>
        <strain evidence="1">20211129_DDA</strain>
        <tissue evidence="1">Liver</tissue>
    </source>
</reference>
<keyword evidence="2" id="KW-1185">Reference proteome</keyword>
<proteinExistence type="predicted"/>
<dbReference type="EMBL" id="JANPWB010000009">
    <property type="protein sequence ID" value="KAJ1155624.1"/>
    <property type="molecule type" value="Genomic_DNA"/>
</dbReference>
<comment type="caution">
    <text evidence="1">The sequence shown here is derived from an EMBL/GenBank/DDBJ whole genome shotgun (WGS) entry which is preliminary data.</text>
</comment>
<evidence type="ECO:0000313" key="2">
    <source>
        <dbReference type="Proteomes" id="UP001066276"/>
    </source>
</evidence>
<protein>
    <submittedName>
        <fullName evidence="1">Uncharacterized protein</fullName>
    </submittedName>
</protein>
<sequence>MLDMVACTVMARHNQHRRARAVVLYVPSMPLLDQPMIPVSGNAGTRLRLQGKQLTFMGALYPDGQFATPDQVLQEASNLPLSWLTYFQLRAVIRAQHSDFPTSPLVL</sequence>
<accession>A0AAV7RS35</accession>
<name>A0AAV7RS35_PLEWA</name>